<dbReference type="RefSeq" id="WP_103685323.1">
    <property type="nucleotide sequence ID" value="NZ_PQGG01000035.1"/>
</dbReference>
<feature type="domain" description="Enoyl reductase (ER)" evidence="2">
    <location>
        <begin position="20"/>
        <end position="333"/>
    </location>
</feature>
<sequence>MSNATNTQVLLNSRPKGIPQAENFTISECPIIPPKDGQVLIRNHYLSVEPAMRGWICDAGNYSEPVGINTVMRSLAVGEIIESKSPDYHVGQHVLGMFGWQSHTTTDATNIDRVIDTSQLPISTALGILGINGLAAYFALLEVGLPKPGDTVLVSTAAGAVGSCVAQIAKIKGCKTIGITSSPEKIELCINEFGYDKAVSYNSPNFVEELANACADGIDVYFDNTAGRISDAALTLLNQRARVVICGTASISQWSPIPLGPRVERHLLVKRARMEGFVIFDYADRYHEGVKQLSEWILEGRLHYREEIKHGIEEAPDSIAALYRGDNLGKRLIKLAD</sequence>
<keyword evidence="1" id="KW-0560">Oxidoreductase</keyword>
<dbReference type="GO" id="GO:0016628">
    <property type="term" value="F:oxidoreductase activity, acting on the CH-CH group of donors, NAD or NADP as acceptor"/>
    <property type="evidence" value="ECO:0007669"/>
    <property type="project" value="InterPro"/>
</dbReference>
<dbReference type="Gene3D" id="3.90.180.10">
    <property type="entry name" value="Medium-chain alcohol dehydrogenases, catalytic domain"/>
    <property type="match status" value="1"/>
</dbReference>
<dbReference type="InterPro" id="IPR011032">
    <property type="entry name" value="GroES-like_sf"/>
</dbReference>
<dbReference type="Pfam" id="PF00107">
    <property type="entry name" value="ADH_zinc_N"/>
    <property type="match status" value="1"/>
</dbReference>
<comment type="caution">
    <text evidence="3">The sequence shown here is derived from an EMBL/GenBank/DDBJ whole genome shotgun (WGS) entry which is preliminary data.</text>
</comment>
<evidence type="ECO:0000313" key="4">
    <source>
        <dbReference type="Proteomes" id="UP000237222"/>
    </source>
</evidence>
<reference evidence="3" key="1">
    <citation type="submission" date="2018-01" db="EMBL/GenBank/DDBJ databases">
        <authorList>
            <person name="Yu X.-D."/>
        </authorList>
    </citation>
    <scope>NUCLEOTIDE SEQUENCE</scope>
    <source>
        <strain evidence="3">ZX-21</strain>
    </source>
</reference>
<evidence type="ECO:0000259" key="2">
    <source>
        <dbReference type="SMART" id="SM00829"/>
    </source>
</evidence>
<evidence type="ECO:0000313" key="3">
    <source>
        <dbReference type="EMBL" id="POP51697.1"/>
    </source>
</evidence>
<dbReference type="InterPro" id="IPR020843">
    <property type="entry name" value="ER"/>
</dbReference>
<dbReference type="CDD" id="cd05288">
    <property type="entry name" value="PGDH"/>
    <property type="match status" value="1"/>
</dbReference>
<protein>
    <submittedName>
        <fullName evidence="3">NADP-dependent oxidoreductase</fullName>
    </submittedName>
</protein>
<gene>
    <name evidence="3" type="ORF">C0068_15150</name>
</gene>
<dbReference type="InterPro" id="IPR045010">
    <property type="entry name" value="MDR_fam"/>
</dbReference>
<dbReference type="SUPFAM" id="SSF50129">
    <property type="entry name" value="GroES-like"/>
    <property type="match status" value="1"/>
</dbReference>
<dbReference type="OrthoDB" id="9805663at2"/>
<accession>A0A2S4HCL0</accession>
<name>A0A2S4HCL0_9GAMM</name>
<dbReference type="SMART" id="SM00829">
    <property type="entry name" value="PKS_ER"/>
    <property type="match status" value="1"/>
</dbReference>
<dbReference type="PANTHER" id="PTHR43205">
    <property type="entry name" value="PROSTAGLANDIN REDUCTASE"/>
    <property type="match status" value="1"/>
</dbReference>
<dbReference type="EMBL" id="PQGG01000035">
    <property type="protein sequence ID" value="POP51697.1"/>
    <property type="molecule type" value="Genomic_DNA"/>
</dbReference>
<dbReference type="AlphaFoldDB" id="A0A2S4HCL0"/>
<dbReference type="FunFam" id="3.40.50.720:FF:000121">
    <property type="entry name" value="Prostaglandin reductase 2"/>
    <property type="match status" value="1"/>
</dbReference>
<dbReference type="Proteomes" id="UP000237222">
    <property type="component" value="Unassembled WGS sequence"/>
</dbReference>
<organism evidence="3 4">
    <name type="scientific">Zhongshania marina</name>
    <dbReference type="NCBI Taxonomy" id="2304603"/>
    <lineage>
        <taxon>Bacteria</taxon>
        <taxon>Pseudomonadati</taxon>
        <taxon>Pseudomonadota</taxon>
        <taxon>Gammaproteobacteria</taxon>
        <taxon>Cellvibrionales</taxon>
        <taxon>Spongiibacteraceae</taxon>
        <taxon>Zhongshania</taxon>
    </lineage>
</organism>
<dbReference type="Gene3D" id="3.40.50.720">
    <property type="entry name" value="NAD(P)-binding Rossmann-like Domain"/>
    <property type="match status" value="1"/>
</dbReference>
<dbReference type="SUPFAM" id="SSF51735">
    <property type="entry name" value="NAD(P)-binding Rossmann-fold domains"/>
    <property type="match status" value="1"/>
</dbReference>
<dbReference type="Pfam" id="PF16884">
    <property type="entry name" value="ADH_N_2"/>
    <property type="match status" value="1"/>
</dbReference>
<dbReference type="InterPro" id="IPR036291">
    <property type="entry name" value="NAD(P)-bd_dom_sf"/>
</dbReference>
<dbReference type="PANTHER" id="PTHR43205:SF7">
    <property type="entry name" value="PROSTAGLANDIN REDUCTASE 1"/>
    <property type="match status" value="1"/>
</dbReference>
<proteinExistence type="predicted"/>
<dbReference type="InterPro" id="IPR013149">
    <property type="entry name" value="ADH-like_C"/>
</dbReference>
<dbReference type="InterPro" id="IPR041694">
    <property type="entry name" value="ADH_N_2"/>
</dbReference>
<evidence type="ECO:0000256" key="1">
    <source>
        <dbReference type="ARBA" id="ARBA00023002"/>
    </source>
</evidence>